<feature type="binding site" evidence="22">
    <location>
        <position position="378"/>
    </location>
    <ligand>
        <name>ATP</name>
        <dbReference type="ChEBI" id="CHEBI:30616"/>
    </ligand>
</feature>
<keyword evidence="14 22" id="KW-0067">ATP-binding</keyword>
<dbReference type="InterPro" id="IPR008271">
    <property type="entry name" value="Ser/Thr_kinase_AS"/>
</dbReference>
<dbReference type="EMBL" id="JACGCM010000779">
    <property type="protein sequence ID" value="KAF6166736.1"/>
    <property type="molecule type" value="Genomic_DNA"/>
</dbReference>
<evidence type="ECO:0000256" key="16">
    <source>
        <dbReference type="ARBA" id="ARBA00023136"/>
    </source>
</evidence>
<evidence type="ECO:0000256" key="11">
    <source>
        <dbReference type="ARBA" id="ARBA00022741"/>
    </source>
</evidence>
<evidence type="ECO:0000259" key="24">
    <source>
        <dbReference type="PROSITE" id="PS50011"/>
    </source>
</evidence>
<dbReference type="InterPro" id="IPR011009">
    <property type="entry name" value="Kinase-like_dom_sf"/>
</dbReference>
<dbReference type="CDD" id="cd06899">
    <property type="entry name" value="lectin_legume_LecRK_Arcelin_ConA"/>
    <property type="match status" value="1"/>
</dbReference>
<evidence type="ECO:0000256" key="12">
    <source>
        <dbReference type="ARBA" id="ARBA00022777"/>
    </source>
</evidence>
<dbReference type="PANTHER" id="PTHR27007">
    <property type="match status" value="1"/>
</dbReference>
<dbReference type="GO" id="GO:0005886">
    <property type="term" value="C:plasma membrane"/>
    <property type="evidence" value="ECO:0007669"/>
    <property type="project" value="UniProtKB-SubCell"/>
</dbReference>
<keyword evidence="16 23" id="KW-0472">Membrane</keyword>
<dbReference type="SUPFAM" id="SSF49899">
    <property type="entry name" value="Concanavalin A-like lectins/glucanases"/>
    <property type="match status" value="1"/>
</dbReference>
<evidence type="ECO:0000256" key="1">
    <source>
        <dbReference type="ARBA" id="ARBA00004251"/>
    </source>
</evidence>
<dbReference type="GO" id="GO:0005524">
    <property type="term" value="F:ATP binding"/>
    <property type="evidence" value="ECO:0007669"/>
    <property type="project" value="UniProtKB-UniRule"/>
</dbReference>
<feature type="domain" description="Protein kinase" evidence="24">
    <location>
        <begin position="349"/>
        <end position="555"/>
    </location>
</feature>
<keyword evidence="7" id="KW-0808">Transferase</keyword>
<dbReference type="OrthoDB" id="2014828at2759"/>
<comment type="similarity">
    <text evidence="2">In the N-terminal section; belongs to the leguminous lectin family.</text>
</comment>
<evidence type="ECO:0000256" key="14">
    <source>
        <dbReference type="ARBA" id="ARBA00022840"/>
    </source>
</evidence>
<dbReference type="Proteomes" id="UP000541444">
    <property type="component" value="Unassembled WGS sequence"/>
</dbReference>
<keyword evidence="6" id="KW-0723">Serine/threonine-protein kinase</keyword>
<keyword evidence="17" id="KW-0675">Receptor</keyword>
<comment type="subunit">
    <text evidence="21">Interacts with ABCG40.</text>
</comment>
<dbReference type="InterPro" id="IPR019825">
    <property type="entry name" value="Lectin_legB_Mn/Ca_BS"/>
</dbReference>
<dbReference type="InterPro" id="IPR013320">
    <property type="entry name" value="ConA-like_dom_sf"/>
</dbReference>
<dbReference type="Pfam" id="PF00139">
    <property type="entry name" value="Lectin_legB"/>
    <property type="match status" value="1"/>
</dbReference>
<keyword evidence="10" id="KW-0430">Lectin</keyword>
<dbReference type="AlphaFoldDB" id="A0A7J7NHT2"/>
<dbReference type="PROSITE" id="PS50011">
    <property type="entry name" value="PROTEIN_KINASE_DOM"/>
    <property type="match status" value="1"/>
</dbReference>
<keyword evidence="12" id="KW-0418">Kinase</keyword>
<reference evidence="25 26" key="1">
    <citation type="journal article" date="2020" name="IScience">
        <title>Genome Sequencing of the Endangered Kingdonia uniflora (Circaeasteraceae, Ranunculales) Reveals Potential Mechanisms of Evolutionary Specialization.</title>
        <authorList>
            <person name="Sun Y."/>
            <person name="Deng T."/>
            <person name="Zhang A."/>
            <person name="Moore M.J."/>
            <person name="Landis J.B."/>
            <person name="Lin N."/>
            <person name="Zhang H."/>
            <person name="Zhang X."/>
            <person name="Huang J."/>
            <person name="Zhang X."/>
            <person name="Sun H."/>
            <person name="Wang H."/>
        </authorList>
    </citation>
    <scope>NUCLEOTIDE SEQUENCE [LARGE SCALE GENOMIC DNA]</scope>
    <source>
        <strain evidence="25">TB1705</strain>
        <tissue evidence="25">Leaf</tissue>
    </source>
</reference>
<evidence type="ECO:0000256" key="8">
    <source>
        <dbReference type="ARBA" id="ARBA00022692"/>
    </source>
</evidence>
<feature type="transmembrane region" description="Helical" evidence="23">
    <location>
        <begin position="12"/>
        <end position="33"/>
    </location>
</feature>
<dbReference type="FunFam" id="1.10.510.10:FF:000240">
    <property type="entry name" value="Lectin-domain containing receptor kinase A4.3"/>
    <property type="match status" value="1"/>
</dbReference>
<dbReference type="GO" id="GO:0002229">
    <property type="term" value="P:defense response to oomycetes"/>
    <property type="evidence" value="ECO:0007669"/>
    <property type="project" value="UniProtKB-ARBA"/>
</dbReference>
<proteinExistence type="inferred from homology"/>
<evidence type="ECO:0000313" key="25">
    <source>
        <dbReference type="EMBL" id="KAF6166736.1"/>
    </source>
</evidence>
<dbReference type="SMART" id="SM00220">
    <property type="entry name" value="S_TKc"/>
    <property type="match status" value="1"/>
</dbReference>
<evidence type="ECO:0000256" key="21">
    <source>
        <dbReference type="ARBA" id="ARBA00063357"/>
    </source>
</evidence>
<gene>
    <name evidence="25" type="ORF">GIB67_005612</name>
</gene>
<evidence type="ECO:0000256" key="9">
    <source>
        <dbReference type="ARBA" id="ARBA00022729"/>
    </source>
</evidence>
<dbReference type="FunFam" id="2.60.120.200:FF:000103">
    <property type="entry name" value="L-type lectin-domain containing receptor kinase IX.1"/>
    <property type="match status" value="1"/>
</dbReference>
<comment type="similarity">
    <text evidence="3">In the C-terminal section; belongs to the protein kinase superfamily. Ser/Thr protein kinase family.</text>
</comment>
<keyword evidence="9" id="KW-0732">Signal</keyword>
<keyword evidence="13" id="KW-0611">Plant defense</keyword>
<dbReference type="InterPro" id="IPR017441">
    <property type="entry name" value="Protein_kinase_ATP_BS"/>
</dbReference>
<evidence type="ECO:0000313" key="26">
    <source>
        <dbReference type="Proteomes" id="UP000541444"/>
    </source>
</evidence>
<organism evidence="25 26">
    <name type="scientific">Kingdonia uniflora</name>
    <dbReference type="NCBI Taxonomy" id="39325"/>
    <lineage>
        <taxon>Eukaryota</taxon>
        <taxon>Viridiplantae</taxon>
        <taxon>Streptophyta</taxon>
        <taxon>Embryophyta</taxon>
        <taxon>Tracheophyta</taxon>
        <taxon>Spermatophyta</taxon>
        <taxon>Magnoliopsida</taxon>
        <taxon>Ranunculales</taxon>
        <taxon>Circaeasteraceae</taxon>
        <taxon>Kingdonia</taxon>
    </lineage>
</organism>
<evidence type="ECO:0000256" key="18">
    <source>
        <dbReference type="ARBA" id="ARBA00023180"/>
    </source>
</evidence>
<name>A0A7J7NHT2_9MAGN</name>
<dbReference type="Gene3D" id="2.60.120.200">
    <property type="match status" value="1"/>
</dbReference>
<dbReference type="EC" id="2.7.11.1" evidence="4"/>
<evidence type="ECO:0000256" key="22">
    <source>
        <dbReference type="PROSITE-ProRule" id="PRU10141"/>
    </source>
</evidence>
<dbReference type="InterPro" id="IPR000719">
    <property type="entry name" value="Prot_kinase_dom"/>
</dbReference>
<dbReference type="GO" id="GO:0030246">
    <property type="term" value="F:carbohydrate binding"/>
    <property type="evidence" value="ECO:0007669"/>
    <property type="project" value="UniProtKB-KW"/>
</dbReference>
<keyword evidence="15 23" id="KW-1133">Transmembrane helix</keyword>
<dbReference type="PROSITE" id="PS00108">
    <property type="entry name" value="PROTEIN_KINASE_ST"/>
    <property type="match status" value="1"/>
</dbReference>
<protein>
    <recommendedName>
        <fullName evidence="4">non-specific serine/threonine protein kinase</fullName>
        <ecNumber evidence="4">2.7.11.1</ecNumber>
    </recommendedName>
</protein>
<dbReference type="GO" id="GO:0004674">
    <property type="term" value="F:protein serine/threonine kinase activity"/>
    <property type="evidence" value="ECO:0007669"/>
    <property type="project" value="UniProtKB-KW"/>
</dbReference>
<evidence type="ECO:0000256" key="5">
    <source>
        <dbReference type="ARBA" id="ARBA00022475"/>
    </source>
</evidence>
<dbReference type="GO" id="GO:0009626">
    <property type="term" value="P:plant-type hypersensitive response"/>
    <property type="evidence" value="ECO:0007669"/>
    <property type="project" value="UniProtKB-ARBA"/>
</dbReference>
<evidence type="ECO:0000256" key="17">
    <source>
        <dbReference type="ARBA" id="ARBA00023170"/>
    </source>
</evidence>
<comment type="subcellular location">
    <subcellularLocation>
        <location evidence="1">Cell membrane</location>
        <topology evidence="1">Single-pass type I membrane protein</topology>
    </subcellularLocation>
</comment>
<dbReference type="Gene3D" id="1.10.510.10">
    <property type="entry name" value="Transferase(Phosphotransferase) domain 1"/>
    <property type="match status" value="1"/>
</dbReference>
<dbReference type="InterPro" id="IPR050528">
    <property type="entry name" value="L-type_Lectin-RKs"/>
</dbReference>
<keyword evidence="11 22" id="KW-0547">Nucleotide-binding</keyword>
<comment type="caution">
    <text evidence="25">The sequence shown here is derived from an EMBL/GenBank/DDBJ whole genome shotgun (WGS) entry which is preliminary data.</text>
</comment>
<evidence type="ECO:0000256" key="23">
    <source>
        <dbReference type="SAM" id="Phobius"/>
    </source>
</evidence>
<dbReference type="SUPFAM" id="SSF56112">
    <property type="entry name" value="Protein kinase-like (PK-like)"/>
    <property type="match status" value="1"/>
</dbReference>
<dbReference type="InterPro" id="IPR001220">
    <property type="entry name" value="Legume_lectin_dom"/>
</dbReference>
<evidence type="ECO:0000256" key="7">
    <source>
        <dbReference type="ARBA" id="ARBA00022679"/>
    </source>
</evidence>
<evidence type="ECO:0000256" key="4">
    <source>
        <dbReference type="ARBA" id="ARBA00012513"/>
    </source>
</evidence>
<feature type="transmembrane region" description="Helical" evidence="23">
    <location>
        <begin position="281"/>
        <end position="307"/>
    </location>
</feature>
<sequence length="555" mass="62046">MTLPKLTDYHLGSIQTLLVLSQIAIYFILFLPYTNSELFNFSSFNSNEQNIYQEGDAFSSNGVLQLTKNQQDGSLTNSVGRSTYSKPVQLWDSKTKRLASFRTHFSFVIKAVNSSMYGEGLSFFLAPFNAEIPYNSTGGFLGLFSQHSAFNSTQNPIVAVEFDSLKNYWDPSDDHVGINVNSIVSVANVTWSSSIKNGSTANAWVDYNSVSKNLSVFLTYAGNPSYNGTSTLFHVVDLRDILPEMVRVGFSASTGSWIEIHNILSWDFFSDEFPEDKSKTIIGLVLGLVFGGIILVSVFGVLFFSWWKKRVAHKKENNDSDDFMDDEFEKGTGPKRFSYNELVGATNNFSEEGKLGEGGFGGVYKGFVGDLNLDVAVKRVSRGSKQGRKEYISEVKIISRVRHRNLVQLLGWCHERGELILVYEYMPNGSLDAHLFGKKYMLTWVVRHKIALGLASALLYLHEEWEQCVVHRDIKSSNVMLDSSFNAKLGDFGLARLVDHESGLQTTMLAGTMGYLAPECVTTGRSSKESDVYSFELLLLKFPVGEDLLNQVKRV</sequence>
<keyword evidence="18" id="KW-0325">Glycoprotein</keyword>
<evidence type="ECO:0000256" key="20">
    <source>
        <dbReference type="ARBA" id="ARBA00058818"/>
    </source>
</evidence>
<keyword evidence="5" id="KW-1003">Cell membrane</keyword>
<dbReference type="Gene3D" id="3.30.200.20">
    <property type="entry name" value="Phosphorylase Kinase, domain 1"/>
    <property type="match status" value="1"/>
</dbReference>
<evidence type="ECO:0000256" key="2">
    <source>
        <dbReference type="ARBA" id="ARBA00008536"/>
    </source>
</evidence>
<dbReference type="PROSITE" id="PS00307">
    <property type="entry name" value="LECTIN_LEGUME_BETA"/>
    <property type="match status" value="1"/>
</dbReference>
<dbReference type="PROSITE" id="PS00107">
    <property type="entry name" value="PROTEIN_KINASE_ATP"/>
    <property type="match status" value="1"/>
</dbReference>
<evidence type="ECO:0000256" key="3">
    <source>
        <dbReference type="ARBA" id="ARBA00010217"/>
    </source>
</evidence>
<comment type="function">
    <text evidence="19">Involved in resistance response to the pathogenic oomycetes Phytophthora infestans and Phytophthora capsici.</text>
</comment>
<dbReference type="Pfam" id="PF00069">
    <property type="entry name" value="Pkinase"/>
    <property type="match status" value="1"/>
</dbReference>
<evidence type="ECO:0000256" key="6">
    <source>
        <dbReference type="ARBA" id="ARBA00022527"/>
    </source>
</evidence>
<evidence type="ECO:0000256" key="10">
    <source>
        <dbReference type="ARBA" id="ARBA00022734"/>
    </source>
</evidence>
<keyword evidence="26" id="KW-1185">Reference proteome</keyword>
<evidence type="ECO:0000256" key="19">
    <source>
        <dbReference type="ARBA" id="ARBA00058054"/>
    </source>
</evidence>
<evidence type="ECO:0000256" key="13">
    <source>
        <dbReference type="ARBA" id="ARBA00022821"/>
    </source>
</evidence>
<comment type="function">
    <text evidence="20">Promotes hydrogen peroxide H(2)O(2) production and cell death.</text>
</comment>
<accession>A0A7J7NHT2</accession>
<evidence type="ECO:0000256" key="15">
    <source>
        <dbReference type="ARBA" id="ARBA00022989"/>
    </source>
</evidence>
<dbReference type="FunFam" id="3.30.200.20:FF:000168">
    <property type="entry name" value="L-type lectin-domain containing receptor kinase IX.1"/>
    <property type="match status" value="1"/>
</dbReference>
<keyword evidence="8 23" id="KW-0812">Transmembrane</keyword>